<gene>
    <name evidence="1" type="ORF">SDC9_176198</name>
</gene>
<protein>
    <recommendedName>
        <fullName evidence="2">Glycosyltransferase 2-like domain-containing protein</fullName>
    </recommendedName>
</protein>
<comment type="caution">
    <text evidence="1">The sequence shown here is derived from an EMBL/GenBank/DDBJ whole genome shotgun (WGS) entry which is preliminary data.</text>
</comment>
<proteinExistence type="predicted"/>
<name>A0A645GYQ2_9ZZZZ</name>
<evidence type="ECO:0008006" key="2">
    <source>
        <dbReference type="Google" id="ProtNLM"/>
    </source>
</evidence>
<dbReference type="SUPFAM" id="SSF53448">
    <property type="entry name" value="Nucleotide-diphospho-sugar transferases"/>
    <property type="match status" value="1"/>
</dbReference>
<reference evidence="1" key="1">
    <citation type="submission" date="2019-08" db="EMBL/GenBank/DDBJ databases">
        <authorList>
            <person name="Kucharzyk K."/>
            <person name="Murdoch R.W."/>
            <person name="Higgins S."/>
            <person name="Loffler F."/>
        </authorList>
    </citation>
    <scope>NUCLEOTIDE SEQUENCE</scope>
</reference>
<organism evidence="1">
    <name type="scientific">bioreactor metagenome</name>
    <dbReference type="NCBI Taxonomy" id="1076179"/>
    <lineage>
        <taxon>unclassified sequences</taxon>
        <taxon>metagenomes</taxon>
        <taxon>ecological metagenomes</taxon>
    </lineage>
</organism>
<evidence type="ECO:0000313" key="1">
    <source>
        <dbReference type="EMBL" id="MPN28753.1"/>
    </source>
</evidence>
<dbReference type="EMBL" id="VSSQ01079150">
    <property type="protein sequence ID" value="MPN28753.1"/>
    <property type="molecule type" value="Genomic_DNA"/>
</dbReference>
<dbReference type="Gene3D" id="3.90.550.10">
    <property type="entry name" value="Spore Coat Polysaccharide Biosynthesis Protein SpsA, Chain A"/>
    <property type="match status" value="1"/>
</dbReference>
<dbReference type="InterPro" id="IPR029044">
    <property type="entry name" value="Nucleotide-diphossugar_trans"/>
</dbReference>
<sequence length="198" mass="23161">MFHSNPSAGIVFSPVIFFDSEKSWLQPCPVRCSWTNLMRGNFIHTCSCVMVKRKLIVDENEYFDPACVPSDDYDLWLRIGRKNEIVRTPDFLVRYRIHANNVSSNLCRIHKTLLTIYPKVYPCIKNDPEYSFWKKLFLLGRLRRSHAWACRTCSIEGANERETRNLAWQAFCLYPAQPANLFNLLCVLLFSSNRKNLS</sequence>
<accession>A0A645GYQ2</accession>
<dbReference type="AlphaFoldDB" id="A0A645GYQ2"/>